<dbReference type="EMBL" id="LQBQ01000035">
    <property type="protein sequence ID" value="KUJ76605.1"/>
    <property type="molecule type" value="Genomic_DNA"/>
</dbReference>
<dbReference type="STRING" id="1685379.AVO45_11980"/>
<reference evidence="3 4" key="1">
    <citation type="submission" date="2015-12" db="EMBL/GenBank/DDBJ databases">
        <authorList>
            <person name="Shamseldin A."/>
            <person name="Moawad H."/>
            <person name="Abd El-Rahim W.M."/>
            <person name="Sadowsky M.J."/>
        </authorList>
    </citation>
    <scope>NUCLEOTIDE SEQUENCE [LARGE SCALE GENOMIC DNA]</scope>
    <source>
        <strain evidence="3 4">ZGT118</strain>
    </source>
</reference>
<proteinExistence type="predicted"/>
<dbReference type="Pfam" id="PF07331">
    <property type="entry name" value="TctB"/>
    <property type="match status" value="1"/>
</dbReference>
<sequence length="179" mass="20083">MSRVKTLQALFKRYRRPGDIVFAWLFLAFALFLLFHLTSQTQYKPGGKVFAQPRFWPAVSLIGMTVFAALHLLGSALSERIEGRWREVGFWLRSLEYAGWFIAYAAAVPYLGYLPSTVLAALLLAIRAGFGSPRVLGAAVLSAIAIVLLFKSFLQVKLPAGQVYEYLPDGLRQIMLTYF</sequence>
<evidence type="ECO:0000259" key="2">
    <source>
        <dbReference type="Pfam" id="PF07331"/>
    </source>
</evidence>
<accession>A0A0X3TLG6</accession>
<feature type="transmembrane region" description="Helical" evidence="1">
    <location>
        <begin position="58"/>
        <end position="77"/>
    </location>
</feature>
<feature type="transmembrane region" description="Helical" evidence="1">
    <location>
        <begin position="98"/>
        <end position="126"/>
    </location>
</feature>
<name>A0A0X3TLG6_9RHOB</name>
<dbReference type="Proteomes" id="UP000053791">
    <property type="component" value="Unassembled WGS sequence"/>
</dbReference>
<protein>
    <recommendedName>
        <fullName evidence="2">DUF1468 domain-containing protein</fullName>
    </recommendedName>
</protein>
<keyword evidence="1" id="KW-0812">Transmembrane</keyword>
<organism evidence="3 4">
    <name type="scientific">Ruegeria marisrubri</name>
    <dbReference type="NCBI Taxonomy" id="1685379"/>
    <lineage>
        <taxon>Bacteria</taxon>
        <taxon>Pseudomonadati</taxon>
        <taxon>Pseudomonadota</taxon>
        <taxon>Alphaproteobacteria</taxon>
        <taxon>Rhodobacterales</taxon>
        <taxon>Roseobacteraceae</taxon>
        <taxon>Ruegeria</taxon>
    </lineage>
</organism>
<feature type="domain" description="DUF1468" evidence="2">
    <location>
        <begin position="21"/>
        <end position="159"/>
    </location>
</feature>
<dbReference type="InterPro" id="IPR009936">
    <property type="entry name" value="DUF1468"/>
</dbReference>
<evidence type="ECO:0000313" key="3">
    <source>
        <dbReference type="EMBL" id="KUJ76605.1"/>
    </source>
</evidence>
<evidence type="ECO:0000256" key="1">
    <source>
        <dbReference type="SAM" id="Phobius"/>
    </source>
</evidence>
<feature type="transmembrane region" description="Helical" evidence="1">
    <location>
        <begin position="20"/>
        <end position="38"/>
    </location>
</feature>
<keyword evidence="1" id="KW-0472">Membrane</keyword>
<keyword evidence="1" id="KW-1133">Transmembrane helix</keyword>
<comment type="caution">
    <text evidence="3">The sequence shown here is derived from an EMBL/GenBank/DDBJ whole genome shotgun (WGS) entry which is preliminary data.</text>
</comment>
<keyword evidence="4" id="KW-1185">Reference proteome</keyword>
<gene>
    <name evidence="3" type="ORF">AVO45_11980</name>
</gene>
<dbReference type="AlphaFoldDB" id="A0A0X3TLG6"/>
<feature type="transmembrane region" description="Helical" evidence="1">
    <location>
        <begin position="132"/>
        <end position="150"/>
    </location>
</feature>
<evidence type="ECO:0000313" key="4">
    <source>
        <dbReference type="Proteomes" id="UP000053791"/>
    </source>
</evidence>
<dbReference type="OrthoDB" id="8454209at2"/>